<accession>A0A7M1LGE9</accession>
<protein>
    <submittedName>
        <fullName evidence="2">SIMPL domain-containing protein</fullName>
    </submittedName>
</protein>
<dbReference type="Proteomes" id="UP000594749">
    <property type="component" value="Chromosome"/>
</dbReference>
<dbReference type="EMBL" id="CP063078">
    <property type="protein sequence ID" value="QOQ87672.1"/>
    <property type="molecule type" value="Genomic_DNA"/>
</dbReference>
<dbReference type="InterPro" id="IPR007497">
    <property type="entry name" value="SIMPL/DUF541"/>
</dbReference>
<sequence length="210" mass="23192">MKKFIVFFIFFSSLLGTEVTVYAEDEITLAPDSMVVNLQISSTANTLSDAKAKNDEMSSKLYNYLADNNISKDSTRVVSTNLYTDDNYDSNGTIVAKSYRATKFIAINLAKNSDEILNNIIDMGVSYADIGYKNSEISAYKQKSLENALNLAIIKAKKLAKSINKDVSSIVKIEEIPAENLFYGAKSSGIDNPVILVKSKVKLKVLLKDE</sequence>
<dbReference type="Gene3D" id="3.30.70.2970">
    <property type="entry name" value="Protein of unknown function (DUF541), domain 2"/>
    <property type="match status" value="1"/>
</dbReference>
<name>A0A7M1LGE9_9BACT</name>
<dbReference type="PANTHER" id="PTHR34387:SF1">
    <property type="entry name" value="PERIPLASMIC IMMUNOGENIC PROTEIN"/>
    <property type="match status" value="1"/>
</dbReference>
<keyword evidence="1" id="KW-0732">Signal</keyword>
<dbReference type="PANTHER" id="PTHR34387">
    <property type="entry name" value="SLR1258 PROTEIN"/>
    <property type="match status" value="1"/>
</dbReference>
<dbReference type="Pfam" id="PF04402">
    <property type="entry name" value="SIMPL"/>
    <property type="match status" value="1"/>
</dbReference>
<dbReference type="RefSeq" id="WP_025802656.1">
    <property type="nucleotide sequence ID" value="NZ_CP053842.1"/>
</dbReference>
<reference evidence="2 3" key="1">
    <citation type="submission" date="2020-10" db="EMBL/GenBank/DDBJ databases">
        <title>Campylobacter and Helicobacter PacBio genomes.</title>
        <authorList>
            <person name="Lane C."/>
        </authorList>
    </citation>
    <scope>NUCLEOTIDE SEQUENCE [LARGE SCALE GENOMIC DNA]</scope>
    <source>
        <strain evidence="2 3">2016D-0077</strain>
    </source>
</reference>
<evidence type="ECO:0000313" key="3">
    <source>
        <dbReference type="Proteomes" id="UP000594749"/>
    </source>
</evidence>
<dbReference type="GO" id="GO:0006974">
    <property type="term" value="P:DNA damage response"/>
    <property type="evidence" value="ECO:0007669"/>
    <property type="project" value="TreeGrafter"/>
</dbReference>
<dbReference type="AlphaFoldDB" id="A0A7M1LGE9"/>
<keyword evidence="3" id="KW-1185">Reference proteome</keyword>
<evidence type="ECO:0000313" key="2">
    <source>
        <dbReference type="EMBL" id="QOQ87672.1"/>
    </source>
</evidence>
<organism evidence="2 3">
    <name type="scientific">Campylobacter corcagiensis</name>
    <dbReference type="NCBI Taxonomy" id="1448857"/>
    <lineage>
        <taxon>Bacteria</taxon>
        <taxon>Pseudomonadati</taxon>
        <taxon>Campylobacterota</taxon>
        <taxon>Epsilonproteobacteria</taxon>
        <taxon>Campylobacterales</taxon>
        <taxon>Campylobacteraceae</taxon>
        <taxon>Campylobacter</taxon>
    </lineage>
</organism>
<evidence type="ECO:0000256" key="1">
    <source>
        <dbReference type="SAM" id="SignalP"/>
    </source>
</evidence>
<dbReference type="InterPro" id="IPR052022">
    <property type="entry name" value="26kDa_periplasmic_antigen"/>
</dbReference>
<feature type="chain" id="PRO_5029499811" evidence="1">
    <location>
        <begin position="24"/>
        <end position="210"/>
    </location>
</feature>
<proteinExistence type="predicted"/>
<gene>
    <name evidence="2" type="ORF">IMC76_02340</name>
</gene>
<feature type="signal peptide" evidence="1">
    <location>
        <begin position="1"/>
        <end position="23"/>
    </location>
</feature>